<evidence type="ECO:0000259" key="3">
    <source>
        <dbReference type="Pfam" id="PF09394"/>
    </source>
</evidence>
<evidence type="ECO:0000256" key="1">
    <source>
        <dbReference type="ARBA" id="ARBA00022690"/>
    </source>
</evidence>
<accession>A0A5E4PHU4</accession>
<dbReference type="AlphaFoldDB" id="A0A5E4PHU4"/>
<dbReference type="Proteomes" id="UP000324194">
    <property type="component" value="Chromosome 1"/>
</dbReference>
<gene>
    <name evidence="4" type="ORF">AQUSIP_14700</name>
</gene>
<dbReference type="GO" id="GO:0004869">
    <property type="term" value="F:cysteine-type endopeptidase inhibitor activity"/>
    <property type="evidence" value="ECO:0007669"/>
    <property type="project" value="UniProtKB-KW"/>
</dbReference>
<evidence type="ECO:0000313" key="4">
    <source>
        <dbReference type="EMBL" id="VVC76165.1"/>
    </source>
</evidence>
<dbReference type="PANTHER" id="PTHR36530">
    <property type="entry name" value="INHIBITOR OF CYSTEINE PEPTIDASE"/>
    <property type="match status" value="1"/>
</dbReference>
<protein>
    <recommendedName>
        <fullName evidence="3">Proteinase inhibitor I42 chagasin domain-containing protein</fullName>
    </recommendedName>
</protein>
<organism evidence="4 5">
    <name type="scientific">Aquicella siphonis</name>
    <dbReference type="NCBI Taxonomy" id="254247"/>
    <lineage>
        <taxon>Bacteria</taxon>
        <taxon>Pseudomonadati</taxon>
        <taxon>Pseudomonadota</taxon>
        <taxon>Gammaproteobacteria</taxon>
        <taxon>Legionellales</taxon>
        <taxon>Coxiellaceae</taxon>
        <taxon>Aquicella</taxon>
    </lineage>
</organism>
<dbReference type="Pfam" id="PF09394">
    <property type="entry name" value="Inhibitor_I42"/>
    <property type="match status" value="1"/>
</dbReference>
<feature type="domain" description="Proteinase inhibitor I42 chagasin" evidence="3">
    <location>
        <begin position="35"/>
        <end position="122"/>
    </location>
</feature>
<evidence type="ECO:0000313" key="5">
    <source>
        <dbReference type="Proteomes" id="UP000324194"/>
    </source>
</evidence>
<dbReference type="SUPFAM" id="SSF141066">
    <property type="entry name" value="ICP-like"/>
    <property type="match status" value="1"/>
</dbReference>
<dbReference type="InterPro" id="IPR036331">
    <property type="entry name" value="Chagasin-like_sf"/>
</dbReference>
<keyword evidence="2" id="KW-0789">Thiol protease inhibitor</keyword>
<keyword evidence="1" id="KW-0646">Protease inhibitor</keyword>
<evidence type="ECO:0000256" key="2">
    <source>
        <dbReference type="ARBA" id="ARBA00022704"/>
    </source>
</evidence>
<keyword evidence="5" id="KW-1185">Reference proteome</keyword>
<dbReference type="Gene3D" id="2.60.40.2020">
    <property type="match status" value="1"/>
</dbReference>
<reference evidence="4 5" key="1">
    <citation type="submission" date="2019-08" db="EMBL/GenBank/DDBJ databases">
        <authorList>
            <person name="Guy L."/>
        </authorList>
    </citation>
    <scope>NUCLEOTIDE SEQUENCE [LARGE SCALE GENOMIC DNA]</scope>
    <source>
        <strain evidence="4 5">SGT-108</strain>
    </source>
</reference>
<dbReference type="InterPro" id="IPR018990">
    <property type="entry name" value="Prot_inh_I42_chagasin"/>
</dbReference>
<dbReference type="PANTHER" id="PTHR36530:SF1">
    <property type="entry name" value="AMOEBIASIN-1"/>
    <property type="match status" value="1"/>
</dbReference>
<dbReference type="KEGG" id="asip:AQUSIP_14700"/>
<proteinExistence type="predicted"/>
<name>A0A5E4PHU4_9COXI</name>
<dbReference type="EMBL" id="LR699119">
    <property type="protein sequence ID" value="VVC76165.1"/>
    <property type="molecule type" value="Genomic_DNA"/>
</dbReference>
<sequence length="126" mass="13983">MTAFAGKTVTPADGGADYVYTEDKPNFTVTSGHPEFVLKLKSNPSTGYSWFLREYDANLISPVKHSFQQPAKNLIGAPGYELWTFRAKPGAFTVPQQTTIRMVYARPWSGSDNSTQLVFRVTTQGK</sequence>
<dbReference type="InterPro" id="IPR052781">
    <property type="entry name" value="Cys_protease_inhibitor_I42"/>
</dbReference>